<dbReference type="InterPro" id="IPR008254">
    <property type="entry name" value="Flavodoxin/NO_synth"/>
</dbReference>
<evidence type="ECO:0000313" key="11">
    <source>
        <dbReference type="EMBL" id="CAF9932722.1"/>
    </source>
</evidence>
<comment type="caution">
    <text evidence="11">The sequence shown here is derived from an EMBL/GenBank/DDBJ whole genome shotgun (WGS) entry which is preliminary data.</text>
</comment>
<dbReference type="GO" id="GO:0004517">
    <property type="term" value="F:nitric-oxide synthase activity"/>
    <property type="evidence" value="ECO:0007669"/>
    <property type="project" value="UniProtKB-EC"/>
</dbReference>
<dbReference type="InterPro" id="IPR036119">
    <property type="entry name" value="NOS_N_sf"/>
</dbReference>
<dbReference type="InterPro" id="IPR029039">
    <property type="entry name" value="Flavoprotein-like_sf"/>
</dbReference>
<dbReference type="PROSITE" id="PS50902">
    <property type="entry name" value="FLAVODOXIN_LIKE"/>
    <property type="match status" value="1"/>
</dbReference>
<keyword evidence="5" id="KW-0288">FMN</keyword>
<keyword evidence="12" id="KW-1185">Reference proteome</keyword>
<dbReference type="PANTHER" id="PTHR43410">
    <property type="entry name" value="NITRIC OXIDE SYNTHASE OXYGENASE"/>
    <property type="match status" value="1"/>
</dbReference>
<dbReference type="EC" id="1.14.13.39" evidence="3"/>
<comment type="cofactor">
    <cofactor evidence="1">
        <name>FMN</name>
        <dbReference type="ChEBI" id="CHEBI:58210"/>
    </cofactor>
</comment>
<keyword evidence="5" id="KW-0285">Flavoprotein</keyword>
<keyword evidence="4" id="KW-0349">Heme</keyword>
<dbReference type="SUPFAM" id="SSF52218">
    <property type="entry name" value="Flavoproteins"/>
    <property type="match status" value="1"/>
</dbReference>
<evidence type="ECO:0000256" key="5">
    <source>
        <dbReference type="ARBA" id="ARBA00022643"/>
    </source>
</evidence>
<keyword evidence="9" id="KW-0408">Iron</keyword>
<evidence type="ECO:0000259" key="10">
    <source>
        <dbReference type="PROSITE" id="PS50902"/>
    </source>
</evidence>
<dbReference type="SUPFAM" id="SSF63380">
    <property type="entry name" value="Riboflavin synthase domain-like"/>
    <property type="match status" value="1"/>
</dbReference>
<dbReference type="Proteomes" id="UP000664521">
    <property type="component" value="Unassembled WGS sequence"/>
</dbReference>
<accession>A0A8H3ILT2</accession>
<keyword evidence="6" id="KW-0479">Metal-binding</keyword>
<evidence type="ECO:0000256" key="3">
    <source>
        <dbReference type="ARBA" id="ARBA00012989"/>
    </source>
</evidence>
<dbReference type="InterPro" id="IPR044940">
    <property type="entry name" value="NOS_dom_2"/>
</dbReference>
<dbReference type="InterPro" id="IPR050607">
    <property type="entry name" value="NOS"/>
</dbReference>
<evidence type="ECO:0000256" key="9">
    <source>
        <dbReference type="ARBA" id="ARBA00023004"/>
    </source>
</evidence>
<dbReference type="GO" id="GO:0046872">
    <property type="term" value="F:metal ion binding"/>
    <property type="evidence" value="ECO:0007669"/>
    <property type="project" value="UniProtKB-KW"/>
</dbReference>
<name>A0A8H3ILT2_9LECA</name>
<evidence type="ECO:0000256" key="1">
    <source>
        <dbReference type="ARBA" id="ARBA00001917"/>
    </source>
</evidence>
<dbReference type="SUPFAM" id="SSF52343">
    <property type="entry name" value="Ferredoxin reductase-like, C-terminal NADP-linked domain"/>
    <property type="match status" value="1"/>
</dbReference>
<dbReference type="GO" id="GO:0006809">
    <property type="term" value="P:nitric oxide biosynthetic process"/>
    <property type="evidence" value="ECO:0007669"/>
    <property type="project" value="InterPro"/>
</dbReference>
<dbReference type="GO" id="GO:0005516">
    <property type="term" value="F:calmodulin binding"/>
    <property type="evidence" value="ECO:0007669"/>
    <property type="project" value="UniProtKB-KW"/>
</dbReference>
<keyword evidence="7" id="KW-0112">Calmodulin-binding</keyword>
<dbReference type="GO" id="GO:0010181">
    <property type="term" value="F:FMN binding"/>
    <property type="evidence" value="ECO:0007669"/>
    <property type="project" value="InterPro"/>
</dbReference>
<comment type="similarity">
    <text evidence="2">Belongs to the NOS family.</text>
</comment>
<dbReference type="EMBL" id="CAJPDS010000064">
    <property type="protein sequence ID" value="CAF9932722.1"/>
    <property type="molecule type" value="Genomic_DNA"/>
</dbReference>
<dbReference type="Gene3D" id="3.90.440.10">
    <property type="entry name" value="Nitric Oxide Synthase,Heme Domain,Chain A domain 2"/>
    <property type="match status" value="1"/>
</dbReference>
<dbReference type="SUPFAM" id="SSF56512">
    <property type="entry name" value="Nitric oxide (NO) synthase oxygenase domain"/>
    <property type="match status" value="1"/>
</dbReference>
<dbReference type="Pfam" id="PF02898">
    <property type="entry name" value="NO_synthase"/>
    <property type="match status" value="1"/>
</dbReference>
<dbReference type="Pfam" id="PF00258">
    <property type="entry name" value="Flavodoxin_1"/>
    <property type="match status" value="1"/>
</dbReference>
<dbReference type="Gene3D" id="3.40.50.80">
    <property type="entry name" value="Nucleotide-binding domain of ferredoxin-NADP reductase (FNR) module"/>
    <property type="match status" value="1"/>
</dbReference>
<gene>
    <name evidence="11" type="ORF">HETSPECPRED_008436</name>
</gene>
<dbReference type="PANTHER" id="PTHR43410:SF1">
    <property type="entry name" value="NITRIC OXIDE SYNTHASE"/>
    <property type="match status" value="1"/>
</dbReference>
<evidence type="ECO:0000313" key="12">
    <source>
        <dbReference type="Proteomes" id="UP000664521"/>
    </source>
</evidence>
<dbReference type="Gene3D" id="3.90.1230.10">
    <property type="entry name" value="Nitric Oxide Synthase, Chain A, domain 3"/>
    <property type="match status" value="1"/>
</dbReference>
<reference evidence="11" key="1">
    <citation type="submission" date="2021-03" db="EMBL/GenBank/DDBJ databases">
        <authorList>
            <person name="Tagirdzhanova G."/>
        </authorList>
    </citation>
    <scope>NUCLEOTIDE SEQUENCE</scope>
</reference>
<dbReference type="InterPro" id="IPR004030">
    <property type="entry name" value="NOS_N"/>
</dbReference>
<evidence type="ECO:0000256" key="6">
    <source>
        <dbReference type="ARBA" id="ARBA00022723"/>
    </source>
</evidence>
<dbReference type="AlphaFoldDB" id="A0A8H3ILT2"/>
<dbReference type="InterPro" id="IPR044944">
    <property type="entry name" value="NOS_dom_3"/>
</dbReference>
<proteinExistence type="inferred from homology"/>
<dbReference type="OrthoDB" id="1856718at2759"/>
<evidence type="ECO:0000256" key="8">
    <source>
        <dbReference type="ARBA" id="ARBA00023002"/>
    </source>
</evidence>
<evidence type="ECO:0000256" key="2">
    <source>
        <dbReference type="ARBA" id="ARBA00006267"/>
    </source>
</evidence>
<sequence>MATELIKRISEAFNGGNIQPTVFAFPPRKPDSRGPMIWNHQVLAFAGYELDDGSILGDPASRELSKAIIELGWKPPTPRSKWDLLPIVTMAEDDVPVIAELPPDLRTLVQIRHPQYSSEFEKLDLKWVAFPALSRLGFDIGGVQYTAAPFIGWFMDAEIGVRNLADSFRYNVLPDIVAALGLADGKIGVIAESFEDLPEYERLSMLSRAQSELNYAVHWSYSQAKVNMTDSLTASMKWSRYDDEFREKNGFRLPADPYWLAPPQGSIIPLWHRGGAPNYQPKPMICKHVQDPLKVWTREKPDWFISAKELDIVANLRKARPKMSWRSSSFDSSYVKAHKRLKIGPPKFIDEEVPDVLTHDIQFEPHKTNRSIDIYFCSAGTLAEKIAAKLHDRTKALVAEIPGVEMAPTAQPLNNIQFSNITQETILLLVISSTGQGEIPANGNNFMNLCQDVVVKKRDNLRFRYAVYGNGDTRYSGSYNSAAKKVQQQLRRVGGIPIAGGLFQGDTANLVTAFQALSPWWTKLQPALQDAVDGPYKLTRTHSEEAVSKASFDSFDSSREEVVSQFTCHSEQLDGQFRSAALVSTSAKSQSDHPGSYLLTLDIGNYTYEDLACIQVLPINSPSKVRRALRALGVSASAIVELDLNLERCPSYSRFLSEFVDLEVPFAALKWIDNLELAHEDEKLDMESFSFQSVLEVLETLDDRGHLKKLINEPFQASTIPPSLRLDICLSMPVLQTRNYSIASSHQYLSQSRDLIRPTTSATPAATETGTQLSSTHLQILVKPQANGRFSSTFLNDCPVSSVLKYRIVDAVCGPSLRQPASAPQVVVATGAGFAPVRCLLQRRIVAARRGPVAPFPCGISLFLGLKAADMPLVTDLLMEAAGAGILDSLTVVPSNEDKVRVYDKLEDDGIKEVVRRKLVDEGGRVFVCAGPLAAKATKEVIGRVIGVDVDTGLGSRWVEEVF</sequence>
<dbReference type="Gene3D" id="3.40.50.360">
    <property type="match status" value="1"/>
</dbReference>
<feature type="domain" description="Flavodoxin-like" evidence="10">
    <location>
        <begin position="372"/>
        <end position="525"/>
    </location>
</feature>
<protein>
    <recommendedName>
        <fullName evidence="3">nitric-oxide synthase (NADPH)</fullName>
        <ecNumber evidence="3">1.14.13.39</ecNumber>
    </recommendedName>
</protein>
<evidence type="ECO:0000256" key="4">
    <source>
        <dbReference type="ARBA" id="ARBA00022617"/>
    </source>
</evidence>
<evidence type="ECO:0000256" key="7">
    <source>
        <dbReference type="ARBA" id="ARBA00022860"/>
    </source>
</evidence>
<keyword evidence="8" id="KW-0560">Oxidoreductase</keyword>
<organism evidence="11 12">
    <name type="scientific">Heterodermia speciosa</name>
    <dbReference type="NCBI Taxonomy" id="116794"/>
    <lineage>
        <taxon>Eukaryota</taxon>
        <taxon>Fungi</taxon>
        <taxon>Dikarya</taxon>
        <taxon>Ascomycota</taxon>
        <taxon>Pezizomycotina</taxon>
        <taxon>Lecanoromycetes</taxon>
        <taxon>OSLEUM clade</taxon>
        <taxon>Lecanoromycetidae</taxon>
        <taxon>Caliciales</taxon>
        <taxon>Physciaceae</taxon>
        <taxon>Heterodermia</taxon>
    </lineage>
</organism>
<dbReference type="InterPro" id="IPR039261">
    <property type="entry name" value="FNR_nucleotide-bd"/>
</dbReference>
<dbReference type="InterPro" id="IPR017938">
    <property type="entry name" value="Riboflavin_synthase-like_b-brl"/>
</dbReference>